<dbReference type="PANTHER" id="PTHR44858:SF1">
    <property type="entry name" value="UDP-N-ACETYLGLUCOSAMINE--PEPTIDE N-ACETYLGLUCOSAMINYLTRANSFERASE SPINDLY-RELATED"/>
    <property type="match status" value="1"/>
</dbReference>
<dbReference type="InterPro" id="IPR019734">
    <property type="entry name" value="TPR_rpt"/>
</dbReference>
<gene>
    <name evidence="4" type="ORF">PKOR_19205</name>
</gene>
<feature type="repeat" description="TPR" evidence="3">
    <location>
        <begin position="285"/>
        <end position="318"/>
    </location>
</feature>
<dbReference type="SUPFAM" id="SSF48452">
    <property type="entry name" value="TPR-like"/>
    <property type="match status" value="1"/>
</dbReference>
<dbReference type="InterPro" id="IPR011990">
    <property type="entry name" value="TPR-like_helical_dom_sf"/>
</dbReference>
<organism evidence="4 5">
    <name type="scientific">Pontibacter korlensis</name>
    <dbReference type="NCBI Taxonomy" id="400092"/>
    <lineage>
        <taxon>Bacteria</taxon>
        <taxon>Pseudomonadati</taxon>
        <taxon>Bacteroidota</taxon>
        <taxon>Cytophagia</taxon>
        <taxon>Cytophagales</taxon>
        <taxon>Hymenobacteraceae</taxon>
        <taxon>Pontibacter</taxon>
    </lineage>
</organism>
<dbReference type="PATRIC" id="fig|400092.3.peg.4201"/>
<dbReference type="PROSITE" id="PS50005">
    <property type="entry name" value="TPR"/>
    <property type="match status" value="4"/>
</dbReference>
<dbReference type="KEGG" id="pko:PKOR_19205"/>
<sequence>MLSVSLGACALEEGDHEQMVNLQKVKDDPAAQLQNLNAAIENSKRDGSLYARRAVALLRNGELDKALQDANEAVKFTRNEPASLFVKAQVLRAMGKSEEALPLALTAERNSYQSASLYVLLGELYLQRKEYEQAMEYILKAQELSPADEFAFYYKGRVQEATGDTLNAVRNYKNALEQLADFVEPKRELAAIYISKGNHEVAKPYLQQALRKAPRDAKLWYNQGLAYQAEQKADSAIEAFTKAVSINDALPGAHYKLGLHQLNLGDPDAALEHLQKAYEAYKGKPEYLGKLASAYERAGYYSRALATYQRLVEIEPNMTYAYSAIARLKYKIAKPMPENAAVSIQEQIER</sequence>
<dbReference type="HOGENOM" id="CLU_791920_0_0_10"/>
<dbReference type="STRING" id="400092.PKOR_19205"/>
<keyword evidence="1" id="KW-0677">Repeat</keyword>
<feature type="repeat" description="TPR" evidence="3">
    <location>
        <begin position="217"/>
        <end position="250"/>
    </location>
</feature>
<dbReference type="Pfam" id="PF13432">
    <property type="entry name" value="TPR_16"/>
    <property type="match status" value="4"/>
</dbReference>
<keyword evidence="5" id="KW-1185">Reference proteome</keyword>
<evidence type="ECO:0000256" key="1">
    <source>
        <dbReference type="ARBA" id="ARBA00022737"/>
    </source>
</evidence>
<reference evidence="4 5" key="1">
    <citation type="journal article" date="2015" name="Sci. Rep.">
        <title>Unraveling adaptation of Pontibacter korlensis to radiation and infertility in desert through complete genome and comparative transcriptomic analysis.</title>
        <authorList>
            <person name="Dai J."/>
            <person name="Dai W."/>
            <person name="Qiu C."/>
            <person name="Yang Z."/>
            <person name="Zhang Y."/>
            <person name="Zhou M."/>
            <person name="Zhang L."/>
            <person name="Fang C."/>
            <person name="Gao Q."/>
            <person name="Yang Q."/>
            <person name="Li X."/>
            <person name="Wang Z."/>
            <person name="Wang Z."/>
            <person name="Jia Z."/>
            <person name="Chen X."/>
        </authorList>
    </citation>
    <scope>NUCLEOTIDE SEQUENCE [LARGE SCALE GENOMIC DNA]</scope>
    <source>
        <strain evidence="4 5">X14-1T</strain>
    </source>
</reference>
<evidence type="ECO:0000313" key="5">
    <source>
        <dbReference type="Proteomes" id="UP000033109"/>
    </source>
</evidence>
<name>A0A0E3UY56_9BACT</name>
<dbReference type="Gene3D" id="1.25.40.10">
    <property type="entry name" value="Tetratricopeptide repeat domain"/>
    <property type="match status" value="3"/>
</dbReference>
<dbReference type="PANTHER" id="PTHR44858">
    <property type="entry name" value="TETRATRICOPEPTIDE REPEAT PROTEIN 6"/>
    <property type="match status" value="1"/>
</dbReference>
<dbReference type="Proteomes" id="UP000033109">
    <property type="component" value="Chromosome"/>
</dbReference>
<dbReference type="GO" id="GO:0046813">
    <property type="term" value="P:receptor-mediated virion attachment to host cell"/>
    <property type="evidence" value="ECO:0007669"/>
    <property type="project" value="TreeGrafter"/>
</dbReference>
<dbReference type="GO" id="GO:0009279">
    <property type="term" value="C:cell outer membrane"/>
    <property type="evidence" value="ECO:0007669"/>
    <property type="project" value="TreeGrafter"/>
</dbReference>
<dbReference type="AlphaFoldDB" id="A0A0E3UY56"/>
<protein>
    <submittedName>
        <fullName evidence="4">Uncharacterized protein</fullName>
    </submittedName>
</protein>
<feature type="repeat" description="TPR" evidence="3">
    <location>
        <begin position="183"/>
        <end position="216"/>
    </location>
</feature>
<feature type="repeat" description="TPR" evidence="3">
    <location>
        <begin position="115"/>
        <end position="148"/>
    </location>
</feature>
<dbReference type="PROSITE" id="PS50293">
    <property type="entry name" value="TPR_REGION"/>
    <property type="match status" value="1"/>
</dbReference>
<proteinExistence type="predicted"/>
<dbReference type="InterPro" id="IPR050498">
    <property type="entry name" value="Ycf3"/>
</dbReference>
<evidence type="ECO:0000256" key="3">
    <source>
        <dbReference type="PROSITE-ProRule" id="PRU00339"/>
    </source>
</evidence>
<evidence type="ECO:0000256" key="2">
    <source>
        <dbReference type="ARBA" id="ARBA00022803"/>
    </source>
</evidence>
<keyword evidence="2 3" id="KW-0802">TPR repeat</keyword>
<evidence type="ECO:0000313" key="4">
    <source>
        <dbReference type="EMBL" id="AKD04842.1"/>
    </source>
</evidence>
<dbReference type="SMART" id="SM00028">
    <property type="entry name" value="TPR"/>
    <property type="match status" value="8"/>
</dbReference>
<dbReference type="EMBL" id="CP009621">
    <property type="protein sequence ID" value="AKD04842.1"/>
    <property type="molecule type" value="Genomic_DNA"/>
</dbReference>
<accession>A0A0E3UY56</accession>